<dbReference type="InterPro" id="IPR010982">
    <property type="entry name" value="Lambda_DNA-bd_dom_sf"/>
</dbReference>
<dbReference type="Pfam" id="PF06114">
    <property type="entry name" value="Peptidase_M78"/>
    <property type="match status" value="1"/>
</dbReference>
<comment type="similarity">
    <text evidence="1">Belongs to the short-chain fatty acyl-CoA assimilation regulator (ScfR) family.</text>
</comment>
<dbReference type="EMBL" id="JACLAW010000011">
    <property type="protein sequence ID" value="MBC2666671.1"/>
    <property type="molecule type" value="Genomic_DNA"/>
</dbReference>
<gene>
    <name evidence="3" type="ORF">H7F51_14205</name>
</gene>
<dbReference type="InterPro" id="IPR018653">
    <property type="entry name" value="ScfR_C"/>
</dbReference>
<dbReference type="RefSeq" id="WP_185664973.1">
    <property type="nucleotide sequence ID" value="NZ_JACLAW010000011.1"/>
</dbReference>
<proteinExistence type="inferred from homology"/>
<sequence>MVSRRIFAGRHLRQLRSGRGVRQSEMAATLGISAAYLSQLENDERPLTLPLADRIRTAFPVEWQDVPQGYGAPLHLALQEAAANPLLGEELPAAQVRRIAEQFPEFAAQFVQMETALRRNVERLEMLDEAVGAGNLAGGRLPWEEVRDWFHHAGNYVDVLDRGAEQLAAQIARGGLSPSAAEMEGWLAARGITVESRTGGALRRFDVDRQVLSLDSVLPSESRRFQIAFLIATIAQRDQIAAIAAGAPLRTDVARRLLAVGLGNYAAGALTMPYEAFRAMARDVRHDIDRLRYAFGATFEQTCHRLSTLQRPEARGTPMFFCRVDMAGNITKRHSATRLQFARFGGACPLWVVHEAVAVPDRIHVQLAEMPDGVRYVSIAKGVVKPAGSYNQIPGRYALALGCEAAFAKDFVYADGLNLEGAGNATPIGASCRICARRDCTQRAFPPNDRDISVDMLSRNLVPYQISSD</sequence>
<dbReference type="SUPFAM" id="SSF47413">
    <property type="entry name" value="lambda repressor-like DNA-binding domains"/>
    <property type="match status" value="1"/>
</dbReference>
<dbReference type="CDD" id="cd00093">
    <property type="entry name" value="HTH_XRE"/>
    <property type="match status" value="1"/>
</dbReference>
<dbReference type="InterPro" id="IPR026281">
    <property type="entry name" value="HTH_RamB"/>
</dbReference>
<comment type="caution">
    <text evidence="3">The sequence shown here is derived from an EMBL/GenBank/DDBJ whole genome shotgun (WGS) entry which is preliminary data.</text>
</comment>
<accession>A0A7X1KMI1</accession>
<evidence type="ECO:0000313" key="4">
    <source>
        <dbReference type="Proteomes" id="UP000566813"/>
    </source>
</evidence>
<dbReference type="PIRSF" id="PIRSF019251">
    <property type="entry name" value="Rv0465c"/>
    <property type="match status" value="1"/>
</dbReference>
<dbReference type="GO" id="GO:0006355">
    <property type="term" value="P:regulation of DNA-templated transcription"/>
    <property type="evidence" value="ECO:0007669"/>
    <property type="project" value="InterPro"/>
</dbReference>
<feature type="domain" description="HTH cro/C1-type" evidence="2">
    <location>
        <begin position="12"/>
        <end position="66"/>
    </location>
</feature>
<evidence type="ECO:0000259" key="2">
    <source>
        <dbReference type="PROSITE" id="PS50943"/>
    </source>
</evidence>
<dbReference type="Pfam" id="PF09856">
    <property type="entry name" value="ScfRs"/>
    <property type="match status" value="1"/>
</dbReference>
<evidence type="ECO:0000256" key="1">
    <source>
        <dbReference type="ARBA" id="ARBA00007227"/>
    </source>
</evidence>
<name>A0A7X1KMI1_9SPHN</name>
<dbReference type="PROSITE" id="PS50943">
    <property type="entry name" value="HTH_CROC1"/>
    <property type="match status" value="1"/>
</dbReference>
<dbReference type="SMART" id="SM00530">
    <property type="entry name" value="HTH_XRE"/>
    <property type="match status" value="1"/>
</dbReference>
<evidence type="ECO:0000313" key="3">
    <source>
        <dbReference type="EMBL" id="MBC2666671.1"/>
    </source>
</evidence>
<dbReference type="AlphaFoldDB" id="A0A7X1KMI1"/>
<dbReference type="Gene3D" id="1.10.260.40">
    <property type="entry name" value="lambda repressor-like DNA-binding domains"/>
    <property type="match status" value="1"/>
</dbReference>
<reference evidence="3 4" key="1">
    <citation type="submission" date="2020-08" db="EMBL/GenBank/DDBJ databases">
        <title>The genome sequence of type strain Novosphingobium flavum NBRC 111647.</title>
        <authorList>
            <person name="Liu Y."/>
        </authorList>
    </citation>
    <scope>NUCLEOTIDE SEQUENCE [LARGE SCALE GENOMIC DNA]</scope>
    <source>
        <strain evidence="3 4">NBRC 111647</strain>
    </source>
</reference>
<dbReference type="InterPro" id="IPR001387">
    <property type="entry name" value="Cro/C1-type_HTH"/>
</dbReference>
<organism evidence="3 4">
    <name type="scientific">Novosphingobium flavum</name>
    <dbReference type="NCBI Taxonomy" id="1778672"/>
    <lineage>
        <taxon>Bacteria</taxon>
        <taxon>Pseudomonadati</taxon>
        <taxon>Pseudomonadota</taxon>
        <taxon>Alphaproteobacteria</taxon>
        <taxon>Sphingomonadales</taxon>
        <taxon>Sphingomonadaceae</taxon>
        <taxon>Novosphingobium</taxon>
    </lineage>
</organism>
<protein>
    <submittedName>
        <fullName evidence="3">DUF2083 domain-containing protein</fullName>
    </submittedName>
</protein>
<keyword evidence="4" id="KW-1185">Reference proteome</keyword>
<dbReference type="Pfam" id="PF13560">
    <property type="entry name" value="HTH_31"/>
    <property type="match status" value="1"/>
</dbReference>
<dbReference type="InterPro" id="IPR010359">
    <property type="entry name" value="IrrE_HExxH"/>
</dbReference>
<dbReference type="GO" id="GO:0003677">
    <property type="term" value="F:DNA binding"/>
    <property type="evidence" value="ECO:0007669"/>
    <property type="project" value="InterPro"/>
</dbReference>
<dbReference type="Proteomes" id="UP000566813">
    <property type="component" value="Unassembled WGS sequence"/>
</dbReference>